<feature type="signal peptide" evidence="8">
    <location>
        <begin position="1"/>
        <end position="27"/>
    </location>
</feature>
<dbReference type="InterPro" id="IPR005017">
    <property type="entry name" value="OMPP1/FadL/TodX"/>
</dbReference>
<keyword evidence="3" id="KW-1134">Transmembrane beta strand</keyword>
<comment type="subcellular location">
    <subcellularLocation>
        <location evidence="1">Cell outer membrane</location>
        <topology evidence="1">Multi-pass membrane protein</topology>
    </subcellularLocation>
</comment>
<keyword evidence="6" id="KW-0472">Membrane</keyword>
<evidence type="ECO:0000256" key="8">
    <source>
        <dbReference type="SAM" id="SignalP"/>
    </source>
</evidence>
<feature type="chain" id="PRO_5046998495" evidence="8">
    <location>
        <begin position="28"/>
        <end position="433"/>
    </location>
</feature>
<evidence type="ECO:0000256" key="5">
    <source>
        <dbReference type="ARBA" id="ARBA00022729"/>
    </source>
</evidence>
<proteinExistence type="inferred from homology"/>
<keyword evidence="10" id="KW-1185">Reference proteome</keyword>
<protein>
    <submittedName>
        <fullName evidence="9">Porin</fullName>
    </submittedName>
</protein>
<gene>
    <name evidence="9" type="ORF">PQ455_08885</name>
</gene>
<evidence type="ECO:0000256" key="4">
    <source>
        <dbReference type="ARBA" id="ARBA00022692"/>
    </source>
</evidence>
<sequence length="433" mass="44988">MSKVTLRACLVAGVSVIAGSIGSAAHAGAFYLQEQSTKGAGRAFSGEVADKGPESLWWNPAAIGGMTGGAAYVGASAILPKGDVDNINTRIIRPGQAPAAVGGQQSSADPINKGVVPSGAIAYGLTPQIAVGLAVTAPYNFTTNYDSDSWARYTADKSHLRTIDIQPSVAFTPTPGVSIGAALNIEQTKASLSNFLPNLSPLLADGHQTLKGDGWDLGWSAGAQFSNGPFTLGASYKSSIKHKLGGTVTTAGLLGPLAAQNRVIDTDATFRTPWQATVGARVAVTPAVTLNAQVVRVGWGKFDAIRLGAPLNTAIPENYRNTWSFAGGVDYMVSPQWTLRAGVQHDQTPTRDGERDARVPDADRWNFAGGASYQMSKAIAIDAAVNYIHFKDATIDRTTAAYAGTAVQTPILVSGQLRSASAVVLSLGARASF</sequence>
<accession>A0ABY7TSW3</accession>
<name>A0ABY7TSW3_9SPHN</name>
<evidence type="ECO:0000256" key="3">
    <source>
        <dbReference type="ARBA" id="ARBA00022452"/>
    </source>
</evidence>
<keyword evidence="7" id="KW-0998">Cell outer membrane</keyword>
<dbReference type="SUPFAM" id="SSF56935">
    <property type="entry name" value="Porins"/>
    <property type="match status" value="1"/>
</dbReference>
<evidence type="ECO:0000256" key="7">
    <source>
        <dbReference type="ARBA" id="ARBA00023237"/>
    </source>
</evidence>
<dbReference type="EMBL" id="CP117411">
    <property type="protein sequence ID" value="WCT75314.1"/>
    <property type="molecule type" value="Genomic_DNA"/>
</dbReference>
<comment type="similarity">
    <text evidence="2">Belongs to the OmpP1/FadL family.</text>
</comment>
<evidence type="ECO:0000256" key="1">
    <source>
        <dbReference type="ARBA" id="ARBA00004571"/>
    </source>
</evidence>
<evidence type="ECO:0000313" key="9">
    <source>
        <dbReference type="EMBL" id="WCT75314.1"/>
    </source>
</evidence>
<evidence type="ECO:0000256" key="6">
    <source>
        <dbReference type="ARBA" id="ARBA00023136"/>
    </source>
</evidence>
<dbReference type="Proteomes" id="UP001220395">
    <property type="component" value="Chromosome"/>
</dbReference>
<dbReference type="Gene3D" id="2.40.160.60">
    <property type="entry name" value="Outer membrane protein transport protein (OMPP1/FadL/TodX)"/>
    <property type="match status" value="1"/>
</dbReference>
<reference evidence="9 10" key="1">
    <citation type="submission" date="2023-02" db="EMBL/GenBank/DDBJ databases">
        <title>Genome sequence of Sphingomonas naphthae.</title>
        <authorList>
            <person name="Kim S."/>
            <person name="Heo J."/>
            <person name="Kwon S.-W."/>
        </authorList>
    </citation>
    <scope>NUCLEOTIDE SEQUENCE [LARGE SCALE GENOMIC DNA]</scope>
    <source>
        <strain evidence="9 10">KACC 18716</strain>
    </source>
</reference>
<dbReference type="RefSeq" id="WP_273691077.1">
    <property type="nucleotide sequence ID" value="NZ_CP117411.1"/>
</dbReference>
<dbReference type="PANTHER" id="PTHR35093:SF8">
    <property type="entry name" value="OUTER MEMBRANE PROTEIN NMB0088-RELATED"/>
    <property type="match status" value="1"/>
</dbReference>
<keyword evidence="4" id="KW-0812">Transmembrane</keyword>
<keyword evidence="5 8" id="KW-0732">Signal</keyword>
<dbReference type="Pfam" id="PF03349">
    <property type="entry name" value="Toluene_X"/>
    <property type="match status" value="1"/>
</dbReference>
<evidence type="ECO:0000256" key="2">
    <source>
        <dbReference type="ARBA" id="ARBA00008163"/>
    </source>
</evidence>
<evidence type="ECO:0000313" key="10">
    <source>
        <dbReference type="Proteomes" id="UP001220395"/>
    </source>
</evidence>
<dbReference type="PANTHER" id="PTHR35093">
    <property type="entry name" value="OUTER MEMBRANE PROTEIN NMB0088-RELATED"/>
    <property type="match status" value="1"/>
</dbReference>
<organism evidence="9 10">
    <name type="scientific">Sphingomonas naphthae</name>
    <dbReference type="NCBI Taxonomy" id="1813468"/>
    <lineage>
        <taxon>Bacteria</taxon>
        <taxon>Pseudomonadati</taxon>
        <taxon>Pseudomonadota</taxon>
        <taxon>Alphaproteobacteria</taxon>
        <taxon>Sphingomonadales</taxon>
        <taxon>Sphingomonadaceae</taxon>
        <taxon>Sphingomonas</taxon>
    </lineage>
</organism>